<dbReference type="AlphaFoldDB" id="A0A9X3HY90"/>
<protein>
    <submittedName>
        <fullName evidence="2">EAL domain-containing protein</fullName>
    </submittedName>
</protein>
<comment type="caution">
    <text evidence="2">The sequence shown here is derived from an EMBL/GenBank/DDBJ whole genome shotgun (WGS) entry which is preliminary data.</text>
</comment>
<evidence type="ECO:0000313" key="3">
    <source>
        <dbReference type="Proteomes" id="UP001155587"/>
    </source>
</evidence>
<organism evidence="2 3">
    <name type="scientific">Vibrio qingdaonensis</name>
    <dbReference type="NCBI Taxonomy" id="2829491"/>
    <lineage>
        <taxon>Bacteria</taxon>
        <taxon>Pseudomonadati</taxon>
        <taxon>Pseudomonadota</taxon>
        <taxon>Gammaproteobacteria</taxon>
        <taxon>Vibrionales</taxon>
        <taxon>Vibrionaceae</taxon>
        <taxon>Vibrio</taxon>
    </lineage>
</organism>
<dbReference type="SUPFAM" id="SSF55785">
    <property type="entry name" value="PYP-like sensor domain (PAS domain)"/>
    <property type="match status" value="1"/>
</dbReference>
<feature type="domain" description="EAL" evidence="1">
    <location>
        <begin position="398"/>
        <end position="652"/>
    </location>
</feature>
<dbReference type="PANTHER" id="PTHR33121">
    <property type="entry name" value="CYCLIC DI-GMP PHOSPHODIESTERASE PDEF"/>
    <property type="match status" value="1"/>
</dbReference>
<evidence type="ECO:0000259" key="1">
    <source>
        <dbReference type="PROSITE" id="PS50883"/>
    </source>
</evidence>
<sequence>MVASTKSKGKIFWTEALSDMAYVISTAAFWQKLLSLDGIRDHVQAPSLETINQLQSLIRNVEFSGKPEATSVALRTAEADVMIVKFEVYLVLDGKIKGCATVLSKAIDSISVLTLIEQLLDERMGGVMIANHNHDVIFVNETLCQQHSVSAITMLGHNITDISLFHQNRAHIEAFKQAITCSDKWQGAMATRSKDNKTMLEMVNVRQIQLVNSQSLYIYTFRTDFDLRGRSSMSSDGMDISKRVLDEMSFRKKAQDLSHRTDKFVVLAFQPSFYSGLEQASRDKVLLALSDFHNKESFGYLGNNTFLVLIRTRNTDGQNLLTINTSVGQFFAGLRAYLEDHLIKDISEGKIGVALHGGNKDSVDEVISQSLQAMYAHEVGTSNINFYDETLIKANIRRRHLERLLIDAIRDKDIDVNFQPIVDLSTGKVAKLEALCRFRFEGINYTVQEVIYLAEDLKLISELDLIVAERAIEELLKIQATRAEAVSISLNCSLAESGEYSEHLYDIFELINSSLIDNGLVTIEITETSYFTNNSKNETLIETIRSSGVKIAVDDFGTGNASFSYFSDFDFDELKIDKKFISNIQDSKQKYFAVKMLAQLSHDLNIKVVAEGVETEAELEVLTNIGIDYIQGYLFYRPMTPHQVKGLLSNSTERVMC</sequence>
<dbReference type="SUPFAM" id="SSF141868">
    <property type="entry name" value="EAL domain-like"/>
    <property type="match status" value="1"/>
</dbReference>
<dbReference type="GO" id="GO:0071111">
    <property type="term" value="F:cyclic-guanylate-specific phosphodiesterase activity"/>
    <property type="evidence" value="ECO:0007669"/>
    <property type="project" value="InterPro"/>
</dbReference>
<proteinExistence type="predicted"/>
<dbReference type="Gene3D" id="3.20.20.450">
    <property type="entry name" value="EAL domain"/>
    <property type="match status" value="1"/>
</dbReference>
<gene>
    <name evidence="2" type="ORF">MD535_19140</name>
</gene>
<dbReference type="Gene3D" id="3.30.450.20">
    <property type="entry name" value="PAS domain"/>
    <property type="match status" value="1"/>
</dbReference>
<dbReference type="InterPro" id="IPR035965">
    <property type="entry name" value="PAS-like_dom_sf"/>
</dbReference>
<dbReference type="SMART" id="SM00052">
    <property type="entry name" value="EAL"/>
    <property type="match status" value="1"/>
</dbReference>
<dbReference type="Pfam" id="PF00563">
    <property type="entry name" value="EAL"/>
    <property type="match status" value="1"/>
</dbReference>
<dbReference type="EMBL" id="JAKRRY010000031">
    <property type="protein sequence ID" value="MCW8348109.1"/>
    <property type="molecule type" value="Genomic_DNA"/>
</dbReference>
<evidence type="ECO:0000313" key="2">
    <source>
        <dbReference type="EMBL" id="MCW8348109.1"/>
    </source>
</evidence>
<dbReference type="Pfam" id="PF13426">
    <property type="entry name" value="PAS_9"/>
    <property type="match status" value="1"/>
</dbReference>
<dbReference type="PROSITE" id="PS50883">
    <property type="entry name" value="EAL"/>
    <property type="match status" value="1"/>
</dbReference>
<accession>A0A9X3HY90</accession>
<dbReference type="InterPro" id="IPR000014">
    <property type="entry name" value="PAS"/>
</dbReference>
<dbReference type="Proteomes" id="UP001155587">
    <property type="component" value="Unassembled WGS sequence"/>
</dbReference>
<dbReference type="InterPro" id="IPR001633">
    <property type="entry name" value="EAL_dom"/>
</dbReference>
<dbReference type="InterPro" id="IPR050706">
    <property type="entry name" value="Cyclic-di-GMP_PDE-like"/>
</dbReference>
<dbReference type="CDD" id="cd01948">
    <property type="entry name" value="EAL"/>
    <property type="match status" value="1"/>
</dbReference>
<dbReference type="PANTHER" id="PTHR33121:SF79">
    <property type="entry name" value="CYCLIC DI-GMP PHOSPHODIESTERASE PDED-RELATED"/>
    <property type="match status" value="1"/>
</dbReference>
<reference evidence="2" key="1">
    <citation type="submission" date="2022-02" db="EMBL/GenBank/DDBJ databases">
        <title>Vibrio sp. nov, a new bacterium isolated from seawater.</title>
        <authorList>
            <person name="Yuan Y."/>
        </authorList>
    </citation>
    <scope>NUCLEOTIDE SEQUENCE</scope>
    <source>
        <strain evidence="2">ZSDZ65</strain>
    </source>
</reference>
<name>A0A9X3HY90_9VIBR</name>
<dbReference type="RefSeq" id="WP_265676672.1">
    <property type="nucleotide sequence ID" value="NZ_JAKRRY010000031.1"/>
</dbReference>
<keyword evidence="3" id="KW-1185">Reference proteome</keyword>
<dbReference type="InterPro" id="IPR035919">
    <property type="entry name" value="EAL_sf"/>
</dbReference>